<evidence type="ECO:0000256" key="11">
    <source>
        <dbReference type="ARBA" id="ARBA00075328"/>
    </source>
</evidence>
<evidence type="ECO:0000256" key="8">
    <source>
        <dbReference type="ARBA" id="ARBA00066884"/>
    </source>
</evidence>
<comment type="subunit">
    <text evidence="7">Homodimer. Forms a stable heterotetrameric complex of 2 MoeB and 2 MoaD during adenylation of MoaD.</text>
</comment>
<dbReference type="InterPro" id="IPR036873">
    <property type="entry name" value="Rhodanese-like_dom_sf"/>
</dbReference>
<dbReference type="AlphaFoldDB" id="A0A1G9F7M8"/>
<dbReference type="NCBIfam" id="NF004281">
    <property type="entry name" value="PRK05690.1"/>
    <property type="match status" value="1"/>
</dbReference>
<dbReference type="GO" id="GO:0004792">
    <property type="term" value="F:thiosulfate-cyanide sulfurtransferase activity"/>
    <property type="evidence" value="ECO:0007669"/>
    <property type="project" value="TreeGrafter"/>
</dbReference>
<evidence type="ECO:0000256" key="9">
    <source>
        <dbReference type="ARBA" id="ARBA00073635"/>
    </source>
</evidence>
<dbReference type="RefSeq" id="WP_089681684.1">
    <property type="nucleotide sequence ID" value="NZ_FNFO01000003.1"/>
</dbReference>
<proteinExistence type="inferred from homology"/>
<dbReference type="PANTHER" id="PTHR10953:SF102">
    <property type="entry name" value="ADENYLYLTRANSFERASE AND SULFURTRANSFERASE MOCS3"/>
    <property type="match status" value="1"/>
</dbReference>
<keyword evidence="2 14" id="KW-0808">Transferase</keyword>
<evidence type="ECO:0000256" key="3">
    <source>
        <dbReference type="ARBA" id="ARBA00022741"/>
    </source>
</evidence>
<dbReference type="Gene3D" id="3.40.50.720">
    <property type="entry name" value="NAD(P)-binding Rossmann-like Domain"/>
    <property type="match status" value="1"/>
</dbReference>
<keyword evidence="4" id="KW-0067">ATP-binding</keyword>
<evidence type="ECO:0000256" key="5">
    <source>
        <dbReference type="ARBA" id="ARBA00052218"/>
    </source>
</evidence>
<dbReference type="Gene3D" id="3.40.250.10">
    <property type="entry name" value="Rhodanese-like domain"/>
    <property type="match status" value="1"/>
</dbReference>
<evidence type="ECO:0000256" key="7">
    <source>
        <dbReference type="ARBA" id="ARBA00063809"/>
    </source>
</evidence>
<keyword evidence="15" id="KW-1185">Reference proteome</keyword>
<evidence type="ECO:0000313" key="15">
    <source>
        <dbReference type="Proteomes" id="UP000198510"/>
    </source>
</evidence>
<evidence type="ECO:0000256" key="10">
    <source>
        <dbReference type="ARBA" id="ARBA00075110"/>
    </source>
</evidence>
<gene>
    <name evidence="14" type="ORF">SAMN05421823_103697</name>
</gene>
<dbReference type="GO" id="GO:0061605">
    <property type="term" value="F:molybdopterin-synthase adenylyltransferase activity"/>
    <property type="evidence" value="ECO:0007669"/>
    <property type="project" value="UniProtKB-EC"/>
</dbReference>
<keyword evidence="14" id="KW-0548">Nucleotidyltransferase</keyword>
<evidence type="ECO:0000256" key="1">
    <source>
        <dbReference type="ARBA" id="ARBA00009919"/>
    </source>
</evidence>
<organism evidence="14 15">
    <name type="scientific">Catalinimonas alkaloidigena</name>
    <dbReference type="NCBI Taxonomy" id="1075417"/>
    <lineage>
        <taxon>Bacteria</taxon>
        <taxon>Pseudomonadati</taxon>
        <taxon>Bacteroidota</taxon>
        <taxon>Cytophagia</taxon>
        <taxon>Cytophagales</taxon>
        <taxon>Catalimonadaceae</taxon>
        <taxon>Catalinimonas</taxon>
    </lineage>
</organism>
<accession>A0A1G9F7M8</accession>
<evidence type="ECO:0000256" key="6">
    <source>
        <dbReference type="ARBA" id="ARBA00055169"/>
    </source>
</evidence>
<dbReference type="GO" id="GO:0005524">
    <property type="term" value="F:ATP binding"/>
    <property type="evidence" value="ECO:0007669"/>
    <property type="project" value="UniProtKB-KW"/>
</dbReference>
<evidence type="ECO:0000256" key="2">
    <source>
        <dbReference type="ARBA" id="ARBA00022679"/>
    </source>
</evidence>
<evidence type="ECO:0000259" key="13">
    <source>
        <dbReference type="PROSITE" id="PS50206"/>
    </source>
</evidence>
<dbReference type="GO" id="GO:0008146">
    <property type="term" value="F:sulfotransferase activity"/>
    <property type="evidence" value="ECO:0007669"/>
    <property type="project" value="TreeGrafter"/>
</dbReference>
<dbReference type="SMART" id="SM00450">
    <property type="entry name" value="RHOD"/>
    <property type="match status" value="1"/>
</dbReference>
<dbReference type="OrthoDB" id="9804286at2"/>
<dbReference type="PANTHER" id="PTHR10953">
    <property type="entry name" value="UBIQUITIN-ACTIVATING ENZYME E1"/>
    <property type="match status" value="1"/>
</dbReference>
<dbReference type="STRING" id="1075417.SAMN05421823_103697"/>
<protein>
    <recommendedName>
        <fullName evidence="9">Molybdopterin-synthase adenylyltransferase</fullName>
        <ecNumber evidence="8">2.7.7.80</ecNumber>
    </recommendedName>
    <alternativeName>
        <fullName evidence="12">MoaD protein adenylase</fullName>
    </alternativeName>
    <alternativeName>
        <fullName evidence="10">Molybdopterin-converting factor subunit 1 adenylase</fullName>
    </alternativeName>
    <alternativeName>
        <fullName evidence="11">Sulfur carrier protein MoaD adenylyltransferase</fullName>
    </alternativeName>
</protein>
<dbReference type="InterPro" id="IPR001763">
    <property type="entry name" value="Rhodanese-like_dom"/>
</dbReference>
<dbReference type="Proteomes" id="UP000198510">
    <property type="component" value="Unassembled WGS sequence"/>
</dbReference>
<sequence>MEDSLTLSSEELIRYGRQLRLPGFGVEGQQRLHDARVLIVGMGGLGSPVALYLAAAGVGTLGLVDFDRIDVSNLQRQVLYSEQEVGQPKALRAAQRLKALNPHVNCRVHALQLSPENALDVLQDYDLVVDGTDNFETRYLLNDACRLAGKPWIFGSIYRFEGQMSVFNLTLHDGQVSPDYRDLFPEPPPPELAPNCAEGGVLGVLPGVIGSMQANEAIKVLCGLGEPLAGQLWTFDALTGQVRTIRYKARKNRPEITKLQDYQTFCASTQPPSPMKEVTVQELQKMKESGEDFQLIDVREPYEREIADIGGEPMPMGQIDQHVDKIARDKKVVVHCRSGGRSGKIIEKLEREHGFDNLYNLKGGTLAWSAEIDPSVPRY</sequence>
<dbReference type="EC" id="2.7.7.80" evidence="8"/>
<dbReference type="EMBL" id="FNFO01000003">
    <property type="protein sequence ID" value="SDK84406.1"/>
    <property type="molecule type" value="Genomic_DNA"/>
</dbReference>
<comment type="similarity">
    <text evidence="1">Belongs to the HesA/MoeB/ThiF family.</text>
</comment>
<evidence type="ECO:0000256" key="4">
    <source>
        <dbReference type="ARBA" id="ARBA00022840"/>
    </source>
</evidence>
<dbReference type="PROSITE" id="PS50206">
    <property type="entry name" value="RHODANESE_3"/>
    <property type="match status" value="1"/>
</dbReference>
<dbReference type="Pfam" id="PF00899">
    <property type="entry name" value="ThiF"/>
    <property type="match status" value="1"/>
</dbReference>
<evidence type="ECO:0000313" key="14">
    <source>
        <dbReference type="EMBL" id="SDK84406.1"/>
    </source>
</evidence>
<dbReference type="GO" id="GO:0008641">
    <property type="term" value="F:ubiquitin-like modifier activating enzyme activity"/>
    <property type="evidence" value="ECO:0007669"/>
    <property type="project" value="InterPro"/>
</dbReference>
<evidence type="ECO:0000256" key="12">
    <source>
        <dbReference type="ARBA" id="ARBA00078531"/>
    </source>
</evidence>
<dbReference type="Pfam" id="PF00581">
    <property type="entry name" value="Rhodanese"/>
    <property type="match status" value="1"/>
</dbReference>
<dbReference type="GO" id="GO:0005829">
    <property type="term" value="C:cytosol"/>
    <property type="evidence" value="ECO:0007669"/>
    <property type="project" value="TreeGrafter"/>
</dbReference>
<dbReference type="SUPFAM" id="SSF69572">
    <property type="entry name" value="Activating enzymes of the ubiquitin-like proteins"/>
    <property type="match status" value="1"/>
</dbReference>
<keyword evidence="3" id="KW-0547">Nucleotide-binding</keyword>
<comment type="catalytic activity">
    <reaction evidence="5">
        <text>[molybdopterin-synthase sulfur-carrier protein]-C-terminal Gly-Gly + ATP + H(+) = [molybdopterin-synthase sulfur-carrier protein]-C-terminal Gly-Gly-AMP + diphosphate</text>
        <dbReference type="Rhea" id="RHEA:43616"/>
        <dbReference type="Rhea" id="RHEA-COMP:12159"/>
        <dbReference type="Rhea" id="RHEA-COMP:12202"/>
        <dbReference type="ChEBI" id="CHEBI:15378"/>
        <dbReference type="ChEBI" id="CHEBI:30616"/>
        <dbReference type="ChEBI" id="CHEBI:33019"/>
        <dbReference type="ChEBI" id="CHEBI:90618"/>
        <dbReference type="ChEBI" id="CHEBI:90778"/>
        <dbReference type="EC" id="2.7.7.80"/>
    </reaction>
</comment>
<dbReference type="InterPro" id="IPR045886">
    <property type="entry name" value="ThiF/MoeB/HesA"/>
</dbReference>
<comment type="function">
    <text evidence="6">Catalyzes the adenylation by ATP of the carboxyl group of the C-terminal glycine of sulfur carrier protein MoaD.</text>
</comment>
<name>A0A1G9F7M8_9BACT</name>
<feature type="domain" description="Rhodanese" evidence="13">
    <location>
        <begin position="289"/>
        <end position="377"/>
    </location>
</feature>
<dbReference type="InterPro" id="IPR000594">
    <property type="entry name" value="ThiF_NAD_FAD-bd"/>
</dbReference>
<dbReference type="InterPro" id="IPR035985">
    <property type="entry name" value="Ubiquitin-activating_enz"/>
</dbReference>
<reference evidence="14 15" key="1">
    <citation type="submission" date="2016-10" db="EMBL/GenBank/DDBJ databases">
        <authorList>
            <person name="de Groot N.N."/>
        </authorList>
    </citation>
    <scope>NUCLEOTIDE SEQUENCE [LARGE SCALE GENOMIC DNA]</scope>
    <source>
        <strain evidence="14 15">DSM 25186</strain>
    </source>
</reference>
<dbReference type="CDD" id="cd00757">
    <property type="entry name" value="ThiF_MoeB_HesA_family"/>
    <property type="match status" value="1"/>
</dbReference>
<dbReference type="FunFam" id="3.40.50.720:FF:000033">
    <property type="entry name" value="Adenylyltransferase and sulfurtransferase MOCS3"/>
    <property type="match status" value="1"/>
</dbReference>